<reference evidence="4" key="1">
    <citation type="journal article" date="2011" name="Genome Res.">
        <title>Deep small RNA sequencing from the nematode Ascaris reveals conservation, functional diversification, and novel developmental profiles.</title>
        <authorList>
            <person name="Wang J."/>
            <person name="Czech B."/>
            <person name="Crunk A."/>
            <person name="Wallace A."/>
            <person name="Mitreva M."/>
            <person name="Hannon G.J."/>
            <person name="Davis R.E."/>
        </authorList>
    </citation>
    <scope>NUCLEOTIDE SEQUENCE</scope>
</reference>
<dbReference type="GO" id="GO:0005886">
    <property type="term" value="C:plasma membrane"/>
    <property type="evidence" value="ECO:0007669"/>
    <property type="project" value="TreeGrafter"/>
</dbReference>
<dbReference type="PANTHER" id="PTHR13335:SF1">
    <property type="entry name" value="TARGET OF RAPAMYCIN COMPLEX 2 SUBUNIT MAPKAP1"/>
    <property type="match status" value="1"/>
</dbReference>
<dbReference type="InterPro" id="IPR057339">
    <property type="entry name" value="RBD_SIN1"/>
</dbReference>
<dbReference type="Pfam" id="PF16978">
    <property type="entry name" value="CRIM"/>
    <property type="match status" value="1"/>
</dbReference>
<evidence type="ECO:0000259" key="2">
    <source>
        <dbReference type="Pfam" id="PF16978"/>
    </source>
</evidence>
<feature type="domain" description="Target of rapamycin complex 2 subunit MAPKAP1-like Ras-binding" evidence="3">
    <location>
        <begin position="283"/>
        <end position="358"/>
    </location>
</feature>
<evidence type="ECO:0000256" key="1">
    <source>
        <dbReference type="ARBA" id="ARBA00009407"/>
    </source>
</evidence>
<dbReference type="GO" id="GO:0031932">
    <property type="term" value="C:TORC2 complex"/>
    <property type="evidence" value="ECO:0007669"/>
    <property type="project" value="InterPro"/>
</dbReference>
<dbReference type="InterPro" id="IPR031567">
    <property type="entry name" value="CRIM_dom"/>
</dbReference>
<dbReference type="Pfam" id="PF25322">
    <property type="entry name" value="RBD_SIN1"/>
    <property type="match status" value="1"/>
</dbReference>
<evidence type="ECO:0000259" key="3">
    <source>
        <dbReference type="Pfam" id="PF25322"/>
    </source>
</evidence>
<keyword evidence="4" id="KW-0808">Transferase</keyword>
<name>F1KZI0_ASCSU</name>
<sequence length="666" mass="74218">MAFFDTADLIDAVRHEFGIDDESGLCAKILPRPSRRAKPGGLPLCFRQEDSYESDEERYSPGYVAYFDEQSTRGIIDTRLRSKTNESDVSSAAKAGISCSNVIVPGDFSDSAEMKSPCSDLIKYRNPSEVNNDFISRTSRLLKANPQTTVQTLAVYAKFESADVASARELLVFYPFANRRKDERHGCALRIRVQPQIRVSDLIGVCCYAYMKNSRTPPISDPSYYRLLMAEENGEVDRDLPPIDGHRCLSELGSCWSTVALVHRSEITPSGSVNKVVVYTIGGGRYVFELDSLDVTLGWLRDRALERRIEEEGDSFMCSSEYPELREYLLEMVNESDKPLNLEMTIASTACTEFVMLRKNSSRGDFQVPMSRPGTLSESDAPAPVISRVSVSVDRPALKLDFFRRSTSSKDTVSLSPTLTSPTDFIELGALIGEYSVDRLHRYKPRWSARFALYTLGFELTRCQLERRRTAGLFTSNSPKYLRVLWDCVGGADIADHPTAKRVVRITWLPMPDSVRRNVEALIGTGYNAVKSGSVSSGTGSVGSYRSESFITRSAAQAYEGTHWKTLQLEANVDDAWEIAQKVNDILEGRKSRIRSLYLHSAGGKKKPALAAEIVAASERMANKYATLPSERNSTANVGARRISRFASTFANAVPTLQRKLNRQPD</sequence>
<dbReference type="InterPro" id="IPR008828">
    <property type="entry name" value="Sin1/Avo1"/>
</dbReference>
<keyword evidence="4" id="KW-0418">Kinase</keyword>
<dbReference type="GO" id="GO:0016301">
    <property type="term" value="F:kinase activity"/>
    <property type="evidence" value="ECO:0007669"/>
    <property type="project" value="UniProtKB-KW"/>
</dbReference>
<accession>F1KZI0</accession>
<organism evidence="4">
    <name type="scientific">Ascaris suum</name>
    <name type="common">Pig roundworm</name>
    <name type="synonym">Ascaris lumbricoides</name>
    <dbReference type="NCBI Taxonomy" id="6253"/>
    <lineage>
        <taxon>Eukaryota</taxon>
        <taxon>Metazoa</taxon>
        <taxon>Ecdysozoa</taxon>
        <taxon>Nematoda</taxon>
        <taxon>Chromadorea</taxon>
        <taxon>Rhabditida</taxon>
        <taxon>Spirurina</taxon>
        <taxon>Ascaridomorpha</taxon>
        <taxon>Ascaridoidea</taxon>
        <taxon>Ascarididae</taxon>
        <taxon>Ascaris</taxon>
    </lineage>
</organism>
<dbReference type="AlphaFoldDB" id="F1KZI0"/>
<dbReference type="EMBL" id="JI168569">
    <property type="protein sequence ID" value="ADY43284.1"/>
    <property type="molecule type" value="mRNA"/>
</dbReference>
<protein>
    <submittedName>
        <fullName evidence="4">Stress-activated map kinase-interacting protein 1</fullName>
    </submittedName>
</protein>
<dbReference type="GO" id="GO:0005737">
    <property type="term" value="C:cytoplasm"/>
    <property type="evidence" value="ECO:0007669"/>
    <property type="project" value="TreeGrafter"/>
</dbReference>
<comment type="similarity">
    <text evidence="1">Belongs to the SIN1 family.</text>
</comment>
<evidence type="ECO:0000313" key="4">
    <source>
        <dbReference type="EMBL" id="ADY43284.1"/>
    </source>
</evidence>
<dbReference type="GO" id="GO:0005546">
    <property type="term" value="F:phosphatidylinositol-4,5-bisphosphate binding"/>
    <property type="evidence" value="ECO:0007669"/>
    <property type="project" value="TreeGrafter"/>
</dbReference>
<feature type="domain" description="CRIM" evidence="2">
    <location>
        <begin position="136"/>
        <end position="266"/>
    </location>
</feature>
<proteinExistence type="evidence at transcript level"/>
<dbReference type="GO" id="GO:0038203">
    <property type="term" value="P:TORC2 signaling"/>
    <property type="evidence" value="ECO:0007669"/>
    <property type="project" value="TreeGrafter"/>
</dbReference>
<dbReference type="PANTHER" id="PTHR13335">
    <property type="entry name" value="TARGET OF RAPAMYCIN COMPLEX 2 SUBUNIT MAPKAP1"/>
    <property type="match status" value="1"/>
</dbReference>